<evidence type="ECO:0000313" key="3">
    <source>
        <dbReference type="Proteomes" id="UP000054097"/>
    </source>
</evidence>
<gene>
    <name evidence="2" type="ORF">M408DRAFT_329810</name>
</gene>
<organism evidence="2 3">
    <name type="scientific">Serendipita vermifera MAFF 305830</name>
    <dbReference type="NCBI Taxonomy" id="933852"/>
    <lineage>
        <taxon>Eukaryota</taxon>
        <taxon>Fungi</taxon>
        <taxon>Dikarya</taxon>
        <taxon>Basidiomycota</taxon>
        <taxon>Agaricomycotina</taxon>
        <taxon>Agaricomycetes</taxon>
        <taxon>Sebacinales</taxon>
        <taxon>Serendipitaceae</taxon>
        <taxon>Serendipita</taxon>
    </lineage>
</organism>
<accession>A0A0C3B6W7</accession>
<dbReference type="HOGENOM" id="CLU_2504077_0_0_1"/>
<keyword evidence="3" id="KW-1185">Reference proteome</keyword>
<evidence type="ECO:0000313" key="2">
    <source>
        <dbReference type="EMBL" id="KIM27884.1"/>
    </source>
</evidence>
<dbReference type="Proteomes" id="UP000054097">
    <property type="component" value="Unassembled WGS sequence"/>
</dbReference>
<reference evidence="3" key="2">
    <citation type="submission" date="2015-01" db="EMBL/GenBank/DDBJ databases">
        <title>Evolutionary Origins and Diversification of the Mycorrhizal Mutualists.</title>
        <authorList>
            <consortium name="DOE Joint Genome Institute"/>
            <consortium name="Mycorrhizal Genomics Consortium"/>
            <person name="Kohler A."/>
            <person name="Kuo A."/>
            <person name="Nagy L.G."/>
            <person name="Floudas D."/>
            <person name="Copeland A."/>
            <person name="Barry K.W."/>
            <person name="Cichocki N."/>
            <person name="Veneault-Fourrey C."/>
            <person name="LaButti K."/>
            <person name="Lindquist E.A."/>
            <person name="Lipzen A."/>
            <person name="Lundell T."/>
            <person name="Morin E."/>
            <person name="Murat C."/>
            <person name="Riley R."/>
            <person name="Ohm R."/>
            <person name="Sun H."/>
            <person name="Tunlid A."/>
            <person name="Henrissat B."/>
            <person name="Grigoriev I.V."/>
            <person name="Hibbett D.S."/>
            <person name="Martin F."/>
        </authorList>
    </citation>
    <scope>NUCLEOTIDE SEQUENCE [LARGE SCALE GENOMIC DNA]</scope>
    <source>
        <strain evidence="3">MAFF 305830</strain>
    </source>
</reference>
<dbReference type="AlphaFoldDB" id="A0A0C3B6W7"/>
<proteinExistence type="predicted"/>
<name>A0A0C3B6W7_SERVB</name>
<protein>
    <submittedName>
        <fullName evidence="2">Uncharacterized protein</fullName>
    </submittedName>
</protein>
<dbReference type="EMBL" id="KN824296">
    <property type="protein sequence ID" value="KIM27884.1"/>
    <property type="molecule type" value="Genomic_DNA"/>
</dbReference>
<sequence>MHARTRPPVFQMRLFAFCSGMWRRGRASYSAGGFRSPDSTDQVDDPSQARARRPRHNRRFAFRSKFRSQRVSWAVYGLPVFPNRRR</sequence>
<evidence type="ECO:0000256" key="1">
    <source>
        <dbReference type="SAM" id="MobiDB-lite"/>
    </source>
</evidence>
<feature type="region of interest" description="Disordered" evidence="1">
    <location>
        <begin position="27"/>
        <end position="58"/>
    </location>
</feature>
<feature type="non-terminal residue" evidence="2">
    <location>
        <position position="86"/>
    </location>
</feature>
<reference evidence="2 3" key="1">
    <citation type="submission" date="2014-04" db="EMBL/GenBank/DDBJ databases">
        <authorList>
            <consortium name="DOE Joint Genome Institute"/>
            <person name="Kuo A."/>
            <person name="Zuccaro A."/>
            <person name="Kohler A."/>
            <person name="Nagy L.G."/>
            <person name="Floudas D."/>
            <person name="Copeland A."/>
            <person name="Barry K.W."/>
            <person name="Cichocki N."/>
            <person name="Veneault-Fourrey C."/>
            <person name="LaButti K."/>
            <person name="Lindquist E.A."/>
            <person name="Lipzen A."/>
            <person name="Lundell T."/>
            <person name="Morin E."/>
            <person name="Murat C."/>
            <person name="Sun H."/>
            <person name="Tunlid A."/>
            <person name="Henrissat B."/>
            <person name="Grigoriev I.V."/>
            <person name="Hibbett D.S."/>
            <person name="Martin F."/>
            <person name="Nordberg H.P."/>
            <person name="Cantor M.N."/>
            <person name="Hua S.X."/>
        </authorList>
    </citation>
    <scope>NUCLEOTIDE SEQUENCE [LARGE SCALE GENOMIC DNA]</scope>
    <source>
        <strain evidence="2 3">MAFF 305830</strain>
    </source>
</reference>